<evidence type="ECO:0000313" key="2">
    <source>
        <dbReference type="EMBL" id="URD95363.1"/>
    </source>
</evidence>
<evidence type="ECO:0000256" key="1">
    <source>
        <dbReference type="SAM" id="MobiDB-lite"/>
    </source>
</evidence>
<gene>
    <name evidence="2" type="ORF">MUK42_09238</name>
</gene>
<keyword evidence="3" id="KW-1185">Reference proteome</keyword>
<reference evidence="2" key="1">
    <citation type="submission" date="2022-05" db="EMBL/GenBank/DDBJ databases">
        <title>The Musa troglodytarum L. genome provides insights into the mechanism of non-climacteric behaviour and enrichment of carotenoids.</title>
        <authorList>
            <person name="Wang J."/>
        </authorList>
    </citation>
    <scope>NUCLEOTIDE SEQUENCE</scope>
    <source>
        <tissue evidence="2">Leaf</tissue>
    </source>
</reference>
<organism evidence="2 3">
    <name type="scientific">Musa troglodytarum</name>
    <name type="common">fe'i banana</name>
    <dbReference type="NCBI Taxonomy" id="320322"/>
    <lineage>
        <taxon>Eukaryota</taxon>
        <taxon>Viridiplantae</taxon>
        <taxon>Streptophyta</taxon>
        <taxon>Embryophyta</taxon>
        <taxon>Tracheophyta</taxon>
        <taxon>Spermatophyta</taxon>
        <taxon>Magnoliopsida</taxon>
        <taxon>Liliopsida</taxon>
        <taxon>Zingiberales</taxon>
        <taxon>Musaceae</taxon>
        <taxon>Musa</taxon>
    </lineage>
</organism>
<accession>A0A9E7FGX5</accession>
<dbReference type="Proteomes" id="UP001055439">
    <property type="component" value="Chromosome 4"/>
</dbReference>
<dbReference type="OrthoDB" id="10640838at2759"/>
<protein>
    <submittedName>
        <fullName evidence="2">Uncharacterized protein</fullName>
    </submittedName>
</protein>
<dbReference type="EMBL" id="CP097506">
    <property type="protein sequence ID" value="URD95363.1"/>
    <property type="molecule type" value="Genomic_DNA"/>
</dbReference>
<name>A0A9E7FGX5_9LILI</name>
<sequence length="71" mass="7419">MASGESSGRAAASDSSSFDFGSDDVLCPYGDYAAQDPSIGKRSDLPGTDSQQCRMGRPLVGTFQGECNIFC</sequence>
<feature type="region of interest" description="Disordered" evidence="1">
    <location>
        <begin position="1"/>
        <end position="20"/>
    </location>
</feature>
<dbReference type="AlphaFoldDB" id="A0A9E7FGX5"/>
<evidence type="ECO:0000313" key="3">
    <source>
        <dbReference type="Proteomes" id="UP001055439"/>
    </source>
</evidence>
<proteinExistence type="predicted"/>